<dbReference type="EMBL" id="JBEPSH010000004">
    <property type="protein sequence ID" value="MET4577145.1"/>
    <property type="molecule type" value="Genomic_DNA"/>
</dbReference>
<evidence type="ECO:0000313" key="3">
    <source>
        <dbReference type="EMBL" id="MET4577145.1"/>
    </source>
</evidence>
<dbReference type="InterPro" id="IPR002539">
    <property type="entry name" value="MaoC-like_dom"/>
</dbReference>
<dbReference type="SUPFAM" id="SSF54637">
    <property type="entry name" value="Thioesterase/thiol ester dehydrase-isomerase"/>
    <property type="match status" value="2"/>
</dbReference>
<dbReference type="RefSeq" id="WP_354443287.1">
    <property type="nucleotide sequence ID" value="NZ_JBEPSH010000004.1"/>
</dbReference>
<name>A0ABV2Q7Z1_9BURK</name>
<evidence type="ECO:0000259" key="1">
    <source>
        <dbReference type="Pfam" id="PF01575"/>
    </source>
</evidence>
<keyword evidence="4" id="KW-1185">Reference proteome</keyword>
<dbReference type="CDD" id="cd03448">
    <property type="entry name" value="HDE_HSD"/>
    <property type="match status" value="1"/>
</dbReference>
<feature type="domain" description="MaoC-like" evidence="1">
    <location>
        <begin position="162"/>
        <end position="273"/>
    </location>
</feature>
<organism evidence="3 4">
    <name type="scientific">Ottowia thiooxydans</name>
    <dbReference type="NCBI Taxonomy" id="219182"/>
    <lineage>
        <taxon>Bacteria</taxon>
        <taxon>Pseudomonadati</taxon>
        <taxon>Pseudomonadota</taxon>
        <taxon>Betaproteobacteria</taxon>
        <taxon>Burkholderiales</taxon>
        <taxon>Comamonadaceae</taxon>
        <taxon>Ottowia</taxon>
    </lineage>
</organism>
<evidence type="ECO:0000313" key="4">
    <source>
        <dbReference type="Proteomes" id="UP001549320"/>
    </source>
</evidence>
<proteinExistence type="predicted"/>
<dbReference type="Gene3D" id="3.10.129.10">
    <property type="entry name" value="Hotdog Thioesterase"/>
    <property type="match status" value="1"/>
</dbReference>
<dbReference type="InterPro" id="IPR029069">
    <property type="entry name" value="HotDog_dom_sf"/>
</dbReference>
<dbReference type="Pfam" id="PF01575">
    <property type="entry name" value="MaoC_dehydratas"/>
    <property type="match status" value="1"/>
</dbReference>
<sequence length="285" mass="30988">MPTTYEQLKALRVDDMSFSYQPKDVMLYALGVGMGRDPLDMQELKYVFEKEPPKVVPTLACVVSRTNLLLNAGLDRTKIVHGEQALKLYRPLPASARLLASSHVSAVHDKGEGKGVLVYVDTQVKDAGTGEALYALCQGIFARGDGGMGGDSGPAPVPHAMPTRAPDLVTAFDTRADQALLYRLNGDMNPLHADPELAVRVGFKAPILHGLCTYGIACREILSKVCHYDPAAIEQFNVRFTSPVYPGERITTQAWVDGDVVSFRCSVEARDKVVLDNGLCRIRGA</sequence>
<comment type="caution">
    <text evidence="3">The sequence shown here is derived from an EMBL/GenBank/DDBJ whole genome shotgun (WGS) entry which is preliminary data.</text>
</comment>
<dbReference type="Pfam" id="PF22622">
    <property type="entry name" value="MFE-2_hydrat-2_N"/>
    <property type="match status" value="1"/>
</dbReference>
<dbReference type="PANTHER" id="PTHR13078:SF56">
    <property type="entry name" value="PEROXISOMAL MULTIFUNCTIONAL ENZYME TYPE 2"/>
    <property type="match status" value="1"/>
</dbReference>
<accession>A0ABV2Q7Z1</accession>
<feature type="domain" description="Peroxisomal multifunctional enzyme type 2-like N-terminal" evidence="2">
    <location>
        <begin position="18"/>
        <end position="144"/>
    </location>
</feature>
<protein>
    <submittedName>
        <fullName evidence="3">Acyl dehydratase</fullName>
    </submittedName>
</protein>
<dbReference type="Proteomes" id="UP001549320">
    <property type="component" value="Unassembled WGS sequence"/>
</dbReference>
<dbReference type="PANTHER" id="PTHR13078">
    <property type="entry name" value="PEROXISOMAL MULTIFUNCTIONAL ENZYME TYPE 2-RELATED"/>
    <property type="match status" value="1"/>
</dbReference>
<dbReference type="InterPro" id="IPR054357">
    <property type="entry name" value="MFE-2_N"/>
</dbReference>
<gene>
    <name evidence="3" type="ORF">ABIE13_002256</name>
</gene>
<evidence type="ECO:0000259" key="2">
    <source>
        <dbReference type="Pfam" id="PF22622"/>
    </source>
</evidence>
<reference evidence="3 4" key="1">
    <citation type="submission" date="2024-06" db="EMBL/GenBank/DDBJ databases">
        <title>Sorghum-associated microbial communities from plants grown in Nebraska, USA.</title>
        <authorList>
            <person name="Schachtman D."/>
        </authorList>
    </citation>
    <scope>NUCLEOTIDE SEQUENCE [LARGE SCALE GENOMIC DNA]</scope>
    <source>
        <strain evidence="3 4">2709</strain>
    </source>
</reference>